<reference evidence="1 2" key="1">
    <citation type="submission" date="2024-01" db="EMBL/GenBank/DDBJ databases">
        <title>The genomes of 5 underutilized Papilionoideae crops provide insights into root nodulation and disease resistanc.</title>
        <authorList>
            <person name="Jiang F."/>
        </authorList>
    </citation>
    <scope>NUCLEOTIDE SEQUENCE [LARGE SCALE GENOMIC DNA]</scope>
    <source>
        <strain evidence="1">LVBAO_FW01</strain>
        <tissue evidence="1">Leaves</tissue>
    </source>
</reference>
<evidence type="ECO:0000313" key="1">
    <source>
        <dbReference type="EMBL" id="KAK7351418.1"/>
    </source>
</evidence>
<evidence type="ECO:0000313" key="2">
    <source>
        <dbReference type="Proteomes" id="UP001367508"/>
    </source>
</evidence>
<name>A0AAN9MGB1_CANGL</name>
<accession>A0AAN9MGB1</accession>
<dbReference type="EMBL" id="JAYMYQ010000002">
    <property type="protein sequence ID" value="KAK7351418.1"/>
    <property type="molecule type" value="Genomic_DNA"/>
</dbReference>
<sequence>MLNMKIEIGKIIQHLEWNYSLIYVMDLHIIHKINLGSFCGNDPLNAFSPFARRMDQRKKIVGAVVQAYLHLRPTCMWLIFDIACWVLLDVNLENSIIYLNLSPSEPWEKGTEGNERLGPELRLV</sequence>
<dbReference type="AlphaFoldDB" id="A0AAN9MGB1"/>
<protein>
    <submittedName>
        <fullName evidence="1">Uncharacterized protein</fullName>
    </submittedName>
</protein>
<keyword evidence="2" id="KW-1185">Reference proteome</keyword>
<dbReference type="Proteomes" id="UP001367508">
    <property type="component" value="Unassembled WGS sequence"/>
</dbReference>
<organism evidence="1 2">
    <name type="scientific">Canavalia gladiata</name>
    <name type="common">Sword bean</name>
    <name type="synonym">Dolichos gladiatus</name>
    <dbReference type="NCBI Taxonomy" id="3824"/>
    <lineage>
        <taxon>Eukaryota</taxon>
        <taxon>Viridiplantae</taxon>
        <taxon>Streptophyta</taxon>
        <taxon>Embryophyta</taxon>
        <taxon>Tracheophyta</taxon>
        <taxon>Spermatophyta</taxon>
        <taxon>Magnoliopsida</taxon>
        <taxon>eudicotyledons</taxon>
        <taxon>Gunneridae</taxon>
        <taxon>Pentapetalae</taxon>
        <taxon>rosids</taxon>
        <taxon>fabids</taxon>
        <taxon>Fabales</taxon>
        <taxon>Fabaceae</taxon>
        <taxon>Papilionoideae</taxon>
        <taxon>50 kb inversion clade</taxon>
        <taxon>NPAAA clade</taxon>
        <taxon>indigoferoid/millettioid clade</taxon>
        <taxon>Phaseoleae</taxon>
        <taxon>Canavalia</taxon>
    </lineage>
</organism>
<proteinExistence type="predicted"/>
<gene>
    <name evidence="1" type="ORF">VNO77_10869</name>
</gene>
<comment type="caution">
    <text evidence="1">The sequence shown here is derived from an EMBL/GenBank/DDBJ whole genome shotgun (WGS) entry which is preliminary data.</text>
</comment>